<evidence type="ECO:0000259" key="1">
    <source>
        <dbReference type="Pfam" id="PF24764"/>
    </source>
</evidence>
<dbReference type="PANTHER" id="PTHR46791:SF13">
    <property type="entry name" value="CLR5 DOMAIN-CONTAINING PROTEIN"/>
    <property type="match status" value="1"/>
</dbReference>
<dbReference type="AlphaFoldDB" id="A0A8W8L6U0"/>
<dbReference type="GO" id="GO:0003676">
    <property type="term" value="F:nucleic acid binding"/>
    <property type="evidence" value="ECO:0007669"/>
    <property type="project" value="InterPro"/>
</dbReference>
<dbReference type="Proteomes" id="UP000005408">
    <property type="component" value="Unassembled WGS sequence"/>
</dbReference>
<evidence type="ECO:0000313" key="2">
    <source>
        <dbReference type="EnsemblMetazoa" id="G26736.1:cds"/>
    </source>
</evidence>
<keyword evidence="3" id="KW-1185">Reference proteome</keyword>
<evidence type="ECO:0000313" key="3">
    <source>
        <dbReference type="Proteomes" id="UP000005408"/>
    </source>
</evidence>
<dbReference type="InterPro" id="IPR058913">
    <property type="entry name" value="Integrase_dom_put"/>
</dbReference>
<feature type="domain" description="Integrase core" evidence="1">
    <location>
        <begin position="118"/>
        <end position="297"/>
    </location>
</feature>
<protein>
    <recommendedName>
        <fullName evidence="1">Integrase core domain-containing protein</fullName>
    </recommendedName>
</protein>
<sequence length="384" mass="45153">MALHEKVQFYHSLGFNQDEILQYLSELNNVVISKRTLKRVLSSAHLYRRKHYSDLLEVALFLEGKLETADKLHGYKLMHLQCVQSGYTVTQETVRLLLQIIDPQGVQLRRRGRLRRRIYSNPGPDFMWHIDSYDKLKPYGICINGCIDGFSRHIIWLEAYSTNSDPAVIASYFMSAVESRVGCPKRIRADMGTENGHVENMHKFLRYEDVDEFAQRCFLYGSSNHNQRIEAWWSYLRSHHAQFWISFFHEMKEEDQFCGNFLDKNLAQFCFMQLIQDELQEVVHLWNTHRMRQSPHQVSPSGRPLTMYRLPHLYNAEHHLCQVSLEKIRVCKEECSFKGPCPCDRDIFELCCLLMAENNLQPPVNSDTAKRLYNALRNNILQSL</sequence>
<accession>A0A8W8L6U0</accession>
<dbReference type="PANTHER" id="PTHR46791">
    <property type="entry name" value="EXPRESSED PROTEIN"/>
    <property type="match status" value="1"/>
</dbReference>
<dbReference type="SUPFAM" id="SSF53098">
    <property type="entry name" value="Ribonuclease H-like"/>
    <property type="match status" value="1"/>
</dbReference>
<dbReference type="InterPro" id="IPR036397">
    <property type="entry name" value="RNaseH_sf"/>
</dbReference>
<dbReference type="Pfam" id="PF24764">
    <property type="entry name" value="rva_4"/>
    <property type="match status" value="1"/>
</dbReference>
<dbReference type="OrthoDB" id="6141539at2759"/>
<dbReference type="Gene3D" id="3.30.420.10">
    <property type="entry name" value="Ribonuclease H-like superfamily/Ribonuclease H"/>
    <property type="match status" value="1"/>
</dbReference>
<proteinExistence type="predicted"/>
<organism evidence="2 3">
    <name type="scientific">Magallana gigas</name>
    <name type="common">Pacific oyster</name>
    <name type="synonym">Crassostrea gigas</name>
    <dbReference type="NCBI Taxonomy" id="29159"/>
    <lineage>
        <taxon>Eukaryota</taxon>
        <taxon>Metazoa</taxon>
        <taxon>Spiralia</taxon>
        <taxon>Lophotrochozoa</taxon>
        <taxon>Mollusca</taxon>
        <taxon>Bivalvia</taxon>
        <taxon>Autobranchia</taxon>
        <taxon>Pteriomorphia</taxon>
        <taxon>Ostreida</taxon>
        <taxon>Ostreoidea</taxon>
        <taxon>Ostreidae</taxon>
        <taxon>Magallana</taxon>
    </lineage>
</organism>
<reference evidence="2" key="1">
    <citation type="submission" date="2022-08" db="UniProtKB">
        <authorList>
            <consortium name="EnsemblMetazoa"/>
        </authorList>
    </citation>
    <scope>IDENTIFICATION</scope>
    <source>
        <strain evidence="2">05x7-T-G4-1.051#20</strain>
    </source>
</reference>
<dbReference type="EnsemblMetazoa" id="G26736.1">
    <property type="protein sequence ID" value="G26736.1:cds"/>
    <property type="gene ID" value="G26736"/>
</dbReference>
<dbReference type="OMA" id="VIWLHAY"/>
<dbReference type="InterPro" id="IPR012337">
    <property type="entry name" value="RNaseH-like_sf"/>
</dbReference>
<name>A0A8W8L6U0_MAGGI</name>